<dbReference type="EC" id="1.6.5.3" evidence="7"/>
<protein>
    <submittedName>
        <fullName evidence="7">NADH dehydrogenase subunit 2</fullName>
        <ecNumber evidence="7">1.6.5.3</ecNumber>
    </submittedName>
</protein>
<feature type="transmembrane region" description="Helical" evidence="5">
    <location>
        <begin position="460"/>
        <end position="485"/>
    </location>
</feature>
<gene>
    <name evidence="7" type="primary">nad2</name>
</gene>
<dbReference type="AlphaFoldDB" id="A0A2H4QI60"/>
<dbReference type="GO" id="GO:0016491">
    <property type="term" value="F:oxidoreductase activity"/>
    <property type="evidence" value="ECO:0007669"/>
    <property type="project" value="UniProtKB-KW"/>
</dbReference>
<dbReference type="EMBL" id="MF680515">
    <property type="protein sequence ID" value="ATX68858.1"/>
    <property type="molecule type" value="Genomic_DNA"/>
</dbReference>
<keyword evidence="4 5" id="KW-0472">Membrane</keyword>
<dbReference type="GO" id="GO:0008137">
    <property type="term" value="F:NADH dehydrogenase (ubiquinone) activity"/>
    <property type="evidence" value="ECO:0007669"/>
    <property type="project" value="InterPro"/>
</dbReference>
<feature type="transmembrane region" description="Helical" evidence="5">
    <location>
        <begin position="381"/>
        <end position="407"/>
    </location>
</feature>
<feature type="transmembrane region" description="Helical" evidence="5">
    <location>
        <begin position="6"/>
        <end position="30"/>
    </location>
</feature>
<keyword evidence="3 5" id="KW-1133">Transmembrane helix</keyword>
<geneLocation type="mitochondrion" evidence="7"/>
<dbReference type="InterPro" id="IPR001750">
    <property type="entry name" value="ND/Mrp_TM"/>
</dbReference>
<evidence type="ECO:0000256" key="2">
    <source>
        <dbReference type="ARBA" id="ARBA00022692"/>
    </source>
</evidence>
<dbReference type="NCBIfam" id="TIGR01770">
    <property type="entry name" value="NDH_I_N"/>
    <property type="match status" value="1"/>
</dbReference>
<feature type="transmembrane region" description="Helical" evidence="5">
    <location>
        <begin position="164"/>
        <end position="188"/>
    </location>
</feature>
<feature type="transmembrane region" description="Helical" evidence="5">
    <location>
        <begin position="110"/>
        <end position="127"/>
    </location>
</feature>
<reference evidence="7" key="1">
    <citation type="submission" date="2017-08" db="EMBL/GenBank/DDBJ databases">
        <title>Systematics and comparative genomics of Betaphycus, Kappaphycus and Eucheuma (Solieriaceae, Rhodophyta) base on mitochondrial genome.</title>
        <authorList>
            <person name="Li Y."/>
            <person name="Liu N."/>
            <person name="Wang X."/>
            <person name="Tang X."/>
            <person name="Zhang L."/>
            <person name="Meinita M.D.N."/>
            <person name="Wang G."/>
            <person name="Yin H."/>
            <person name="Liu C."/>
            <person name="Jin Y."/>
            <person name="Wang H."/>
            <person name="Chi S."/>
            <person name="Liu T."/>
        </authorList>
    </citation>
    <scope>NUCLEOTIDE SEQUENCE</scope>
</reference>
<evidence type="ECO:0000256" key="3">
    <source>
        <dbReference type="ARBA" id="ARBA00022989"/>
    </source>
</evidence>
<name>A0A2H4QI60_9FLOR</name>
<dbReference type="HAMAP" id="MF_00445">
    <property type="entry name" value="NDH1_NuoN_1"/>
    <property type="match status" value="1"/>
</dbReference>
<feature type="transmembrane region" description="Helical" evidence="5">
    <location>
        <begin position="81"/>
        <end position="103"/>
    </location>
</feature>
<evidence type="ECO:0000256" key="5">
    <source>
        <dbReference type="SAM" id="Phobius"/>
    </source>
</evidence>
<feature type="transmembrane region" description="Helical" evidence="5">
    <location>
        <begin position="248"/>
        <end position="273"/>
    </location>
</feature>
<feature type="transmembrane region" description="Helical" evidence="5">
    <location>
        <begin position="338"/>
        <end position="360"/>
    </location>
</feature>
<evidence type="ECO:0000256" key="1">
    <source>
        <dbReference type="ARBA" id="ARBA00004141"/>
    </source>
</evidence>
<evidence type="ECO:0000259" key="6">
    <source>
        <dbReference type="Pfam" id="PF00361"/>
    </source>
</evidence>
<keyword evidence="7" id="KW-0496">Mitochondrion</keyword>
<dbReference type="GO" id="GO:0042773">
    <property type="term" value="P:ATP synthesis coupled electron transport"/>
    <property type="evidence" value="ECO:0007669"/>
    <property type="project" value="InterPro"/>
</dbReference>
<dbReference type="GO" id="GO:0016020">
    <property type="term" value="C:membrane"/>
    <property type="evidence" value="ECO:0007669"/>
    <property type="project" value="UniProtKB-SubCell"/>
</dbReference>
<evidence type="ECO:0000256" key="4">
    <source>
        <dbReference type="ARBA" id="ARBA00023136"/>
    </source>
</evidence>
<keyword evidence="2 5" id="KW-0812">Transmembrane</keyword>
<feature type="transmembrane region" description="Helical" evidence="5">
    <location>
        <begin position="308"/>
        <end position="326"/>
    </location>
</feature>
<comment type="subcellular location">
    <subcellularLocation>
        <location evidence="1">Membrane</location>
        <topology evidence="1">Multi-pass membrane protein</topology>
    </subcellularLocation>
</comment>
<feature type="transmembrane region" description="Helical" evidence="5">
    <location>
        <begin position="133"/>
        <end position="152"/>
    </location>
</feature>
<dbReference type="GeneID" id="35117576"/>
<proteinExistence type="inferred from homology"/>
<feature type="transmembrane region" description="Helical" evidence="5">
    <location>
        <begin position="208"/>
        <end position="227"/>
    </location>
</feature>
<dbReference type="PANTHER" id="PTHR22773">
    <property type="entry name" value="NADH DEHYDROGENASE"/>
    <property type="match status" value="1"/>
</dbReference>
<accession>A0A2H4QI60</accession>
<dbReference type="RefSeq" id="YP_009445916.1">
    <property type="nucleotide sequence ID" value="NC_036432.1"/>
</dbReference>
<sequence>MSNLIYVTYPIFPEIFIIFGIFILLAYGVLYSSSKGYPLLSANLGLISFQISLFSFLLAYYQDFYDIIIWNGLLISDLFTYNIKPYLIFTFGCWIFATYFYTIHEKINSFEYWILVLLALFSLLMVMQSYDFLSIYLCIELQSLIFYILASFKRTSEFSTEAGLKYFILGAFSSALLLLGISLIYGSTGLTNLGDLSKLLSGFFSGDSILVQSILSGFILILTSLFFKLSSAPFHIWSPDVYEGSPTSVTSFFSIMPKLSILTLLYRFLIFTFYDFTNYWYGLILASVFFSILIGTLSAFAQSKWKRFFAYSSINHVGFLLIPLLLGNQESISNSLFYIIIYMATMLGNFSVILSMRIFLNNHHYQSRYLSDLTGLSKSNPLIAFSFTLILFSMAGIPPLAGFFAKIVVLLPALKSEAFGISIFSVLMSCVACFYYIKLIKIMYFENFNNLSVLYPMNKYNSLILGLSMVFILIFIVDIELVSLFSTWVSLSLVN</sequence>
<dbReference type="Pfam" id="PF00361">
    <property type="entry name" value="Proton_antipo_M"/>
    <property type="match status" value="1"/>
</dbReference>
<feature type="domain" description="NADH:quinone oxidoreductase/Mrp antiporter transmembrane" evidence="6">
    <location>
        <begin position="129"/>
        <end position="430"/>
    </location>
</feature>
<dbReference type="InterPro" id="IPR010096">
    <property type="entry name" value="NADH-Q_OxRdtase_suN/2"/>
</dbReference>
<feature type="transmembrane region" description="Helical" evidence="5">
    <location>
        <begin position="419"/>
        <end position="439"/>
    </location>
</feature>
<evidence type="ECO:0000313" key="7">
    <source>
        <dbReference type="EMBL" id="ATX68858.1"/>
    </source>
</evidence>
<feature type="transmembrane region" description="Helical" evidence="5">
    <location>
        <begin position="42"/>
        <end position="61"/>
    </location>
</feature>
<organism evidence="7">
    <name type="scientific">Eucheuma denticulatum</name>
    <dbReference type="NCBI Taxonomy" id="305493"/>
    <lineage>
        <taxon>Eukaryota</taxon>
        <taxon>Rhodophyta</taxon>
        <taxon>Florideophyceae</taxon>
        <taxon>Rhodymeniophycidae</taxon>
        <taxon>Gigartinales</taxon>
        <taxon>Solieriaceae</taxon>
        <taxon>Eucheuma</taxon>
    </lineage>
</organism>
<keyword evidence="7" id="KW-0560">Oxidoreductase</keyword>
<feature type="transmembrane region" description="Helical" evidence="5">
    <location>
        <begin position="279"/>
        <end position="301"/>
    </location>
</feature>